<organism evidence="2 3">
    <name type="scientific">Phaseolus angularis</name>
    <name type="common">Azuki bean</name>
    <name type="synonym">Vigna angularis</name>
    <dbReference type="NCBI Taxonomy" id="3914"/>
    <lineage>
        <taxon>Eukaryota</taxon>
        <taxon>Viridiplantae</taxon>
        <taxon>Streptophyta</taxon>
        <taxon>Embryophyta</taxon>
        <taxon>Tracheophyta</taxon>
        <taxon>Spermatophyta</taxon>
        <taxon>Magnoliopsida</taxon>
        <taxon>eudicotyledons</taxon>
        <taxon>Gunneridae</taxon>
        <taxon>Pentapetalae</taxon>
        <taxon>rosids</taxon>
        <taxon>fabids</taxon>
        <taxon>Fabales</taxon>
        <taxon>Fabaceae</taxon>
        <taxon>Papilionoideae</taxon>
        <taxon>50 kb inversion clade</taxon>
        <taxon>NPAAA clade</taxon>
        <taxon>indigoferoid/millettioid clade</taxon>
        <taxon>Phaseoleae</taxon>
        <taxon>Vigna</taxon>
    </lineage>
</organism>
<dbReference type="EMBL" id="KQ258557">
    <property type="protein sequence ID" value="KOM29943.1"/>
    <property type="molecule type" value="Genomic_DNA"/>
</dbReference>
<evidence type="ECO:0000313" key="3">
    <source>
        <dbReference type="Proteomes" id="UP000053144"/>
    </source>
</evidence>
<name>A0A0L9TH77_PHAAN</name>
<dbReference type="AlphaFoldDB" id="A0A0L9TH77"/>
<feature type="region of interest" description="Disordered" evidence="1">
    <location>
        <begin position="14"/>
        <end position="37"/>
    </location>
</feature>
<accession>A0A0L9TH77</accession>
<proteinExistence type="predicted"/>
<reference evidence="3" key="1">
    <citation type="journal article" date="2015" name="Proc. Natl. Acad. Sci. U.S.A.">
        <title>Genome sequencing of adzuki bean (Vigna angularis) provides insight into high starch and low fat accumulation and domestication.</title>
        <authorList>
            <person name="Yang K."/>
            <person name="Tian Z."/>
            <person name="Chen C."/>
            <person name="Luo L."/>
            <person name="Zhao B."/>
            <person name="Wang Z."/>
            <person name="Yu L."/>
            <person name="Li Y."/>
            <person name="Sun Y."/>
            <person name="Li W."/>
            <person name="Chen Y."/>
            <person name="Li Y."/>
            <person name="Zhang Y."/>
            <person name="Ai D."/>
            <person name="Zhao J."/>
            <person name="Shang C."/>
            <person name="Ma Y."/>
            <person name="Wu B."/>
            <person name="Wang M."/>
            <person name="Gao L."/>
            <person name="Sun D."/>
            <person name="Zhang P."/>
            <person name="Guo F."/>
            <person name="Wang W."/>
            <person name="Li Y."/>
            <person name="Wang J."/>
            <person name="Varshney R.K."/>
            <person name="Wang J."/>
            <person name="Ling H.Q."/>
            <person name="Wan P."/>
        </authorList>
    </citation>
    <scope>NUCLEOTIDE SEQUENCE</scope>
    <source>
        <strain evidence="3">cv. Jingnong 6</strain>
    </source>
</reference>
<sequence length="119" mass="13313">MGFARHRLLPALASPATPLSRSHRRPRRHRPLSLSSLRKRQRMEGFASVAHAPPLLQTDRREPPFMASPVTTRATGAIVMGYSKAMFMVLELGMIECFSLLRKCPRATTMIVLTRVDSG</sequence>
<dbReference type="Gramene" id="KOM29943">
    <property type="protein sequence ID" value="KOM29943"/>
    <property type="gene ID" value="LR48_Vigan843s000500"/>
</dbReference>
<protein>
    <submittedName>
        <fullName evidence="2">Uncharacterized protein</fullName>
    </submittedName>
</protein>
<evidence type="ECO:0000313" key="2">
    <source>
        <dbReference type="EMBL" id="KOM29943.1"/>
    </source>
</evidence>
<dbReference type="Proteomes" id="UP000053144">
    <property type="component" value="Unassembled WGS sequence"/>
</dbReference>
<feature type="compositionally biased region" description="Basic residues" evidence="1">
    <location>
        <begin position="21"/>
        <end position="37"/>
    </location>
</feature>
<evidence type="ECO:0000256" key="1">
    <source>
        <dbReference type="SAM" id="MobiDB-lite"/>
    </source>
</evidence>
<gene>
    <name evidence="2" type="ORF">LR48_Vigan843s000500</name>
</gene>